<name>A0A8J8NBG3_HALGN</name>
<keyword evidence="1" id="KW-1133">Transmembrane helix</keyword>
<proteinExistence type="predicted"/>
<organism evidence="2 3">
    <name type="scientific">Halteria grandinella</name>
    <dbReference type="NCBI Taxonomy" id="5974"/>
    <lineage>
        <taxon>Eukaryota</taxon>
        <taxon>Sar</taxon>
        <taxon>Alveolata</taxon>
        <taxon>Ciliophora</taxon>
        <taxon>Intramacronucleata</taxon>
        <taxon>Spirotrichea</taxon>
        <taxon>Stichotrichia</taxon>
        <taxon>Sporadotrichida</taxon>
        <taxon>Halteriidae</taxon>
        <taxon>Halteria</taxon>
    </lineage>
</organism>
<accession>A0A8J8NBG3</accession>
<dbReference type="AlphaFoldDB" id="A0A8J8NBG3"/>
<keyword evidence="3" id="KW-1185">Reference proteome</keyword>
<protein>
    <recommendedName>
        <fullName evidence="4">Transmembrane protein</fullName>
    </recommendedName>
</protein>
<gene>
    <name evidence="2" type="ORF">FGO68_gene13141</name>
</gene>
<evidence type="ECO:0000256" key="1">
    <source>
        <dbReference type="SAM" id="Phobius"/>
    </source>
</evidence>
<evidence type="ECO:0008006" key="4">
    <source>
        <dbReference type="Google" id="ProtNLM"/>
    </source>
</evidence>
<reference evidence="2" key="1">
    <citation type="submission" date="2019-06" db="EMBL/GenBank/DDBJ databases">
        <authorList>
            <person name="Zheng W."/>
        </authorList>
    </citation>
    <scope>NUCLEOTIDE SEQUENCE</scope>
    <source>
        <strain evidence="2">QDHG01</strain>
    </source>
</reference>
<evidence type="ECO:0000313" key="2">
    <source>
        <dbReference type="EMBL" id="TNV71651.1"/>
    </source>
</evidence>
<feature type="transmembrane region" description="Helical" evidence="1">
    <location>
        <begin position="20"/>
        <end position="39"/>
    </location>
</feature>
<sequence length="71" mass="8459">MMVPHLMSIFSKSSQEISGFTVMIYQFIILFLCFFSLGFNKSIKIMKLTSCYQIKFYYQKSVSQEFQIKFL</sequence>
<comment type="caution">
    <text evidence="2">The sequence shown here is derived from an EMBL/GenBank/DDBJ whole genome shotgun (WGS) entry which is preliminary data.</text>
</comment>
<keyword evidence="1" id="KW-0472">Membrane</keyword>
<dbReference type="EMBL" id="RRYP01029741">
    <property type="protein sequence ID" value="TNV71651.1"/>
    <property type="molecule type" value="Genomic_DNA"/>
</dbReference>
<dbReference type="Proteomes" id="UP000785679">
    <property type="component" value="Unassembled WGS sequence"/>
</dbReference>
<keyword evidence="1" id="KW-0812">Transmembrane</keyword>
<evidence type="ECO:0000313" key="3">
    <source>
        <dbReference type="Proteomes" id="UP000785679"/>
    </source>
</evidence>